<keyword evidence="2 5" id="KW-0812">Transmembrane</keyword>
<evidence type="ECO:0000313" key="8">
    <source>
        <dbReference type="Proteomes" id="UP000694404"/>
    </source>
</evidence>
<feature type="domain" description="G-protein coupled receptors family 3 profile" evidence="6">
    <location>
        <begin position="49"/>
        <end position="295"/>
    </location>
</feature>
<keyword evidence="3 5" id="KW-1133">Transmembrane helix</keyword>
<evidence type="ECO:0000259" key="6">
    <source>
        <dbReference type="PROSITE" id="PS50259"/>
    </source>
</evidence>
<dbReference type="Pfam" id="PF00003">
    <property type="entry name" value="7tm_3"/>
    <property type="match status" value="1"/>
</dbReference>
<feature type="transmembrane region" description="Helical" evidence="5">
    <location>
        <begin position="6"/>
        <end position="28"/>
    </location>
</feature>
<protein>
    <recommendedName>
        <fullName evidence="6">G-protein coupled receptors family 3 profile domain-containing protein</fullName>
    </recommendedName>
</protein>
<dbReference type="GO" id="GO:0005886">
    <property type="term" value="C:plasma membrane"/>
    <property type="evidence" value="ECO:0007669"/>
    <property type="project" value="TreeGrafter"/>
</dbReference>
<reference evidence="7" key="1">
    <citation type="submission" date="2025-08" db="UniProtKB">
        <authorList>
            <consortium name="Ensembl"/>
        </authorList>
    </citation>
    <scope>IDENTIFICATION</scope>
</reference>
<dbReference type="Ensembl" id="ENSCABT00000006987.1">
    <property type="protein sequence ID" value="ENSCABP00000006401.1"/>
    <property type="gene ID" value="ENSCABG00000004833.1"/>
</dbReference>
<feature type="transmembrane region" description="Helical" evidence="5">
    <location>
        <begin position="156"/>
        <end position="178"/>
    </location>
</feature>
<evidence type="ECO:0000256" key="3">
    <source>
        <dbReference type="ARBA" id="ARBA00022989"/>
    </source>
</evidence>
<keyword evidence="4 5" id="KW-0472">Membrane</keyword>
<dbReference type="PROSITE" id="PS50259">
    <property type="entry name" value="G_PROTEIN_RECEP_F3_4"/>
    <property type="match status" value="1"/>
</dbReference>
<feature type="transmembrane region" description="Helical" evidence="5">
    <location>
        <begin position="40"/>
        <end position="66"/>
    </location>
</feature>
<feature type="transmembrane region" description="Helical" evidence="5">
    <location>
        <begin position="225"/>
        <end position="244"/>
    </location>
</feature>
<dbReference type="InterPro" id="IPR017978">
    <property type="entry name" value="GPCR_3_C"/>
</dbReference>
<accession>A0A8C0IM71</accession>
<comment type="subcellular location">
    <subcellularLocation>
        <location evidence="1">Membrane</location>
        <topology evidence="1">Multi-pass membrane protein</topology>
    </subcellularLocation>
</comment>
<dbReference type="InterPro" id="IPR000068">
    <property type="entry name" value="GPCR_3_Ca_sens_rcpt-rel"/>
</dbReference>
<evidence type="ECO:0000256" key="2">
    <source>
        <dbReference type="ARBA" id="ARBA00022692"/>
    </source>
</evidence>
<dbReference type="PANTHER" id="PTHR24061:SF422">
    <property type="entry name" value="G-PROTEIN COUPLED RECEPTORS FAMILY 3 PROFILE DOMAIN-CONTAINING PROTEIN"/>
    <property type="match status" value="1"/>
</dbReference>
<sequence length="307" mass="34043">MSSGSVWFVQLVSKLLLFLSLSFSWSMVSRGQVSRWKKAVVCLFWSEPTSVVLIMLTLVGMALTASVVALHAKHIDTPIGKAAGGPIFYCHLASLLGSFANVFLFVGEPTGWKCKLCQLAFGVSFTLCLASILAKCIQILAAFATLMGRPTKLQTSLYLIVLGVLPALQCIIFLWLLLDPPGVRRSYPRKADYLIIECFSKTGIGFSFTAIKTYSLPKIFSDSQGISLMMVTFFSVWLSVMPALESGKEQIVDMMAVVSILLSSYSSLAFLFFQRCYVMLFRPHHNATEWIKKPRTHTAKRLLAKPI</sequence>
<evidence type="ECO:0000313" key="7">
    <source>
        <dbReference type="Ensembl" id="ENSCABP00000006401.1"/>
    </source>
</evidence>
<evidence type="ECO:0000256" key="1">
    <source>
        <dbReference type="ARBA" id="ARBA00004141"/>
    </source>
</evidence>
<feature type="transmembrane region" description="Helical" evidence="5">
    <location>
        <begin position="86"/>
        <end position="107"/>
    </location>
</feature>
<keyword evidence="8" id="KW-1185">Reference proteome</keyword>
<dbReference type="GO" id="GO:0004930">
    <property type="term" value="F:G protein-coupled receptor activity"/>
    <property type="evidence" value="ECO:0007669"/>
    <property type="project" value="InterPro"/>
</dbReference>
<dbReference type="PANTHER" id="PTHR24061">
    <property type="entry name" value="CALCIUM-SENSING RECEPTOR-RELATED"/>
    <property type="match status" value="1"/>
</dbReference>
<reference evidence="7" key="2">
    <citation type="submission" date="2025-09" db="UniProtKB">
        <authorList>
            <consortium name="Ensembl"/>
        </authorList>
    </citation>
    <scope>IDENTIFICATION</scope>
</reference>
<evidence type="ECO:0000256" key="4">
    <source>
        <dbReference type="ARBA" id="ARBA00023136"/>
    </source>
</evidence>
<organism evidence="7 8">
    <name type="scientific">Chelonoidis abingdonii</name>
    <name type="common">Abingdon island giant tortoise</name>
    <name type="synonym">Testudo abingdonii</name>
    <dbReference type="NCBI Taxonomy" id="106734"/>
    <lineage>
        <taxon>Eukaryota</taxon>
        <taxon>Metazoa</taxon>
        <taxon>Chordata</taxon>
        <taxon>Craniata</taxon>
        <taxon>Vertebrata</taxon>
        <taxon>Euteleostomi</taxon>
        <taxon>Archelosauria</taxon>
        <taxon>Testudinata</taxon>
        <taxon>Testudines</taxon>
        <taxon>Cryptodira</taxon>
        <taxon>Durocryptodira</taxon>
        <taxon>Testudinoidea</taxon>
        <taxon>Testudinidae</taxon>
        <taxon>Chelonoidis</taxon>
    </lineage>
</organism>
<dbReference type="AlphaFoldDB" id="A0A8C0IM71"/>
<feature type="transmembrane region" description="Helical" evidence="5">
    <location>
        <begin position="119"/>
        <end position="144"/>
    </location>
</feature>
<dbReference type="Proteomes" id="UP000694404">
    <property type="component" value="Unplaced"/>
</dbReference>
<dbReference type="GeneTree" id="ENSGT00940000157596"/>
<feature type="transmembrane region" description="Helical" evidence="5">
    <location>
        <begin position="250"/>
        <end position="273"/>
    </location>
</feature>
<evidence type="ECO:0000256" key="5">
    <source>
        <dbReference type="SAM" id="Phobius"/>
    </source>
</evidence>
<proteinExistence type="predicted"/>
<dbReference type="OMA" id="MMIMEIF"/>
<name>A0A8C0IM71_CHEAB</name>